<dbReference type="NCBIfam" id="TIGR00194">
    <property type="entry name" value="uvrC"/>
    <property type="match status" value="1"/>
</dbReference>
<dbReference type="RefSeq" id="WP_013195467.1">
    <property type="nucleotide sequence ID" value="NC_014253.1"/>
</dbReference>
<dbReference type="OrthoDB" id="121419at2157"/>
<dbReference type="PROSITE" id="PS50151">
    <property type="entry name" value="UVR"/>
    <property type="match status" value="1"/>
</dbReference>
<dbReference type="GO" id="GO:0009381">
    <property type="term" value="F:excinuclease ABC activity"/>
    <property type="evidence" value="ECO:0007669"/>
    <property type="project" value="UniProtKB-UniRule"/>
</dbReference>
<dbReference type="SMART" id="SM00278">
    <property type="entry name" value="HhH1"/>
    <property type="match status" value="2"/>
</dbReference>
<evidence type="ECO:0000256" key="3">
    <source>
        <dbReference type="ARBA" id="ARBA00022769"/>
    </source>
</evidence>
<evidence type="ECO:0000256" key="4">
    <source>
        <dbReference type="ARBA" id="ARBA00022881"/>
    </source>
</evidence>
<dbReference type="Pfam" id="PF12826">
    <property type="entry name" value="HHH_2"/>
    <property type="match status" value="1"/>
</dbReference>
<keyword evidence="3 6" id="KW-0228">DNA excision</keyword>
<evidence type="ECO:0000259" key="8">
    <source>
        <dbReference type="PROSITE" id="PS50164"/>
    </source>
</evidence>
<dbReference type="SMART" id="SM00465">
    <property type="entry name" value="GIYc"/>
    <property type="match status" value="1"/>
</dbReference>
<dbReference type="Pfam" id="PF02151">
    <property type="entry name" value="UVR"/>
    <property type="match status" value="1"/>
</dbReference>
<dbReference type="Gene3D" id="3.40.1440.10">
    <property type="entry name" value="GIY-YIG endonuclease"/>
    <property type="match status" value="1"/>
</dbReference>
<feature type="domain" description="UvrC family homology region profile" evidence="9">
    <location>
        <begin position="252"/>
        <end position="478"/>
    </location>
</feature>
<dbReference type="KEGG" id="mev:Metev_2075"/>
<feature type="domain" description="UVR" evidence="7">
    <location>
        <begin position="202"/>
        <end position="237"/>
    </location>
</feature>
<dbReference type="SUPFAM" id="SSF47781">
    <property type="entry name" value="RuvA domain 2-like"/>
    <property type="match status" value="1"/>
</dbReference>
<dbReference type="SUPFAM" id="SSF82771">
    <property type="entry name" value="GIY-YIG endonuclease"/>
    <property type="match status" value="1"/>
</dbReference>
<organism evidence="10 11">
    <name type="scientific">Methanohalobium evestigatum (strain ATCC BAA-1072 / DSM 3721 / NBRC 107634 / OCM 161 / Z-7303)</name>
    <dbReference type="NCBI Taxonomy" id="644295"/>
    <lineage>
        <taxon>Archaea</taxon>
        <taxon>Methanobacteriati</taxon>
        <taxon>Methanobacteriota</taxon>
        <taxon>Stenosarchaea group</taxon>
        <taxon>Methanomicrobia</taxon>
        <taxon>Methanosarcinales</taxon>
        <taxon>Methanosarcinaceae</taxon>
        <taxon>Methanohalobium</taxon>
    </lineage>
</organism>
<comment type="function">
    <text evidence="6">The UvrABC repair system catalyzes the recognition and processing of DNA lesions. UvrC both incises the 5' and 3' sides of the lesion. The N-terminal half is responsible for the 3' incision and the C-terminal half is responsible for the 5' incision.</text>
</comment>
<dbReference type="STRING" id="644295.Metev_2075"/>
<gene>
    <name evidence="6" type="primary">uvrC</name>
    <name evidence="10" type="ordered locus">Metev_2075</name>
</gene>
<dbReference type="GO" id="GO:0006289">
    <property type="term" value="P:nucleotide-excision repair"/>
    <property type="evidence" value="ECO:0007669"/>
    <property type="project" value="UniProtKB-UniRule"/>
</dbReference>
<keyword evidence="6" id="KW-0742">SOS response</keyword>
<comment type="similarity">
    <text evidence="6">Belongs to the UvrC family.</text>
</comment>
<evidence type="ECO:0000313" key="11">
    <source>
        <dbReference type="Proteomes" id="UP000000391"/>
    </source>
</evidence>
<dbReference type="InterPro" id="IPR004791">
    <property type="entry name" value="UvrC"/>
</dbReference>
<keyword evidence="2 6" id="KW-0227">DNA damage</keyword>
<dbReference type="GO" id="GO:0005737">
    <property type="term" value="C:cytoplasm"/>
    <property type="evidence" value="ECO:0007669"/>
    <property type="project" value="UniProtKB-SubCell"/>
</dbReference>
<dbReference type="InterPro" id="IPR036876">
    <property type="entry name" value="UVR_dom_sf"/>
</dbReference>
<dbReference type="CDD" id="cd10434">
    <property type="entry name" value="GIY-YIG_UvrC_Cho"/>
    <property type="match status" value="1"/>
</dbReference>
<sequence length="603" mass="68764">MSSDFDISKFPDLPGVYLMKDNSDTVIYIGKARSLKKRVSQYFQSQKYHSPKTRTLVKHIADIEYIVTQSEVEALITEASLIKKHKPRYNVRLKDDKRYPYIKITNSKYPRIYLTRRRLMDNALYFGPYTNAGAARKTLDIISRIFKVRKCKTKIDDDKTHSRPCLNYHIKRCLGPCTGAVSETVYQEELNSAIRFLKGESDELVKELEDKMYQLSLNQEYEAASVVRDQIEALKNLTQQQVAISGTDERDVISTAVDENAVYIQLFYIRNGNLVGRSQFTMDRGDDEVSIPEVLSGFIKQYYQDSPVPPEILVQYDIPEKDLIKKWLYEKSGLHVDIHVPLKGDKKRILDLAAKNAEMSMKQEQLKKDHQHPNEVLENLKTDLSLETLPYHIEGFDISNISGTDAVGSLVVFENGVPANSKYRQFNIKNVEGIDDFAMMAEVVHRRFSRILDENKPLPDLILIDGGPGQVSAAKGSLDNLNLDNIPLIGLAKQYEHIITPENKVIILSQKSDSMKLLMRIRDEAHRFAVSSHRRKRTAKLTHSALDGIPGIGESKKRALLEHFGTVDNIINASIKDLKQVEGISNNLAQKIVDYFENDDNKK</sequence>
<dbReference type="HAMAP" id="MF_00203">
    <property type="entry name" value="UvrC"/>
    <property type="match status" value="1"/>
</dbReference>
<dbReference type="Pfam" id="PF01541">
    <property type="entry name" value="GIY-YIG"/>
    <property type="match status" value="1"/>
</dbReference>
<dbReference type="PANTHER" id="PTHR30562:SF1">
    <property type="entry name" value="UVRABC SYSTEM PROTEIN C"/>
    <property type="match status" value="1"/>
</dbReference>
<dbReference type="GO" id="GO:0009432">
    <property type="term" value="P:SOS response"/>
    <property type="evidence" value="ECO:0007669"/>
    <property type="project" value="UniProtKB-UniRule"/>
</dbReference>
<comment type="subcellular location">
    <subcellularLocation>
        <location evidence="6">Cytoplasm</location>
    </subcellularLocation>
</comment>
<dbReference type="InterPro" id="IPR035901">
    <property type="entry name" value="GIY-YIG_endonuc_sf"/>
</dbReference>
<dbReference type="Gene3D" id="1.10.150.20">
    <property type="entry name" value="5' to 3' exonuclease, C-terminal subdomain"/>
    <property type="match status" value="1"/>
</dbReference>
<dbReference type="InterPro" id="IPR050066">
    <property type="entry name" value="UvrABC_protein_C"/>
</dbReference>
<keyword evidence="1 6" id="KW-0963">Cytoplasm</keyword>
<dbReference type="PROSITE" id="PS50165">
    <property type="entry name" value="UVRC"/>
    <property type="match status" value="1"/>
</dbReference>
<evidence type="ECO:0000256" key="5">
    <source>
        <dbReference type="ARBA" id="ARBA00023204"/>
    </source>
</evidence>
<dbReference type="InterPro" id="IPR001943">
    <property type="entry name" value="UVR_dom"/>
</dbReference>
<evidence type="ECO:0000313" key="10">
    <source>
        <dbReference type="EMBL" id="ADI74902.1"/>
    </source>
</evidence>
<dbReference type="Gene3D" id="3.30.420.340">
    <property type="entry name" value="UvrC, RNAse H endonuclease domain"/>
    <property type="match status" value="1"/>
</dbReference>
<dbReference type="InterPro" id="IPR010994">
    <property type="entry name" value="RuvA_2-like"/>
</dbReference>
<dbReference type="InterPro" id="IPR001162">
    <property type="entry name" value="UvrC_RNase_H_dom"/>
</dbReference>
<dbReference type="Pfam" id="PF08459">
    <property type="entry name" value="UvrC_RNaseH_dom"/>
    <property type="match status" value="1"/>
</dbReference>
<dbReference type="AlphaFoldDB" id="D7EBR0"/>
<dbReference type="EMBL" id="CP002069">
    <property type="protein sequence ID" value="ADI74902.1"/>
    <property type="molecule type" value="Genomic_DNA"/>
</dbReference>
<protein>
    <recommendedName>
        <fullName evidence="6">UvrABC system protein C</fullName>
        <shortName evidence="6">Protein UvrC</shortName>
    </recommendedName>
    <alternativeName>
        <fullName evidence="6">Excinuclease ABC subunit C</fullName>
    </alternativeName>
</protein>
<keyword evidence="5 6" id="KW-0234">DNA repair</keyword>
<dbReference type="GO" id="GO:0009380">
    <property type="term" value="C:excinuclease repair complex"/>
    <property type="evidence" value="ECO:0007669"/>
    <property type="project" value="InterPro"/>
</dbReference>
<dbReference type="FunFam" id="3.40.1440.10:FF:000001">
    <property type="entry name" value="UvrABC system protein C"/>
    <property type="match status" value="1"/>
</dbReference>
<dbReference type="PANTHER" id="PTHR30562">
    <property type="entry name" value="UVRC/OXIDOREDUCTASE"/>
    <property type="match status" value="1"/>
</dbReference>
<accession>D7EBR0</accession>
<evidence type="ECO:0000259" key="9">
    <source>
        <dbReference type="PROSITE" id="PS50165"/>
    </source>
</evidence>
<dbReference type="GeneID" id="9347736"/>
<dbReference type="HOGENOM" id="CLU_014841_3_2_2"/>
<evidence type="ECO:0000259" key="7">
    <source>
        <dbReference type="PROSITE" id="PS50151"/>
    </source>
</evidence>
<feature type="domain" description="GIY-YIG" evidence="8">
    <location>
        <begin position="12"/>
        <end position="91"/>
    </location>
</feature>
<evidence type="ECO:0000256" key="1">
    <source>
        <dbReference type="ARBA" id="ARBA00022490"/>
    </source>
</evidence>
<name>D7EBR0_METEZ</name>
<dbReference type="InterPro" id="IPR041663">
    <property type="entry name" value="DisA/LigA_HHH"/>
</dbReference>
<dbReference type="InterPro" id="IPR000305">
    <property type="entry name" value="GIY-YIG_endonuc"/>
</dbReference>
<keyword evidence="11" id="KW-1185">Reference proteome</keyword>
<dbReference type="InterPro" id="IPR047296">
    <property type="entry name" value="GIY-YIG_UvrC_Cho"/>
</dbReference>
<proteinExistence type="inferred from homology"/>
<dbReference type="InterPro" id="IPR003583">
    <property type="entry name" value="Hlx-hairpin-Hlx_DNA-bd_motif"/>
</dbReference>
<dbReference type="Proteomes" id="UP000000391">
    <property type="component" value="Chromosome"/>
</dbReference>
<dbReference type="GO" id="GO:0003677">
    <property type="term" value="F:DNA binding"/>
    <property type="evidence" value="ECO:0007669"/>
    <property type="project" value="UniProtKB-UniRule"/>
</dbReference>
<evidence type="ECO:0000256" key="6">
    <source>
        <dbReference type="HAMAP-Rule" id="MF_00203"/>
    </source>
</evidence>
<dbReference type="NCBIfam" id="NF001824">
    <property type="entry name" value="PRK00558.1-5"/>
    <property type="match status" value="1"/>
</dbReference>
<dbReference type="Pfam" id="PF22920">
    <property type="entry name" value="UvrC_RNaseH"/>
    <property type="match status" value="1"/>
</dbReference>
<dbReference type="Gene3D" id="4.10.860.10">
    <property type="entry name" value="UVR domain"/>
    <property type="match status" value="1"/>
</dbReference>
<reference evidence="10 11" key="1">
    <citation type="submission" date="2010-06" db="EMBL/GenBank/DDBJ databases">
        <title>Complete sequence chromosome of Methanohalobium evestigatum Z-7303.</title>
        <authorList>
            <consortium name="US DOE Joint Genome Institute"/>
            <person name="Lucas S."/>
            <person name="Copeland A."/>
            <person name="Lapidus A."/>
            <person name="Cheng J.-F."/>
            <person name="Bruce D."/>
            <person name="Goodwin L."/>
            <person name="Pitluck S."/>
            <person name="Saunders E."/>
            <person name="Detter J.C."/>
            <person name="Han C."/>
            <person name="Tapia R."/>
            <person name="Land M."/>
            <person name="Hauser L."/>
            <person name="Kyrpides N."/>
            <person name="Mikhailova N."/>
            <person name="Sieprawska-Lupa M."/>
            <person name="Whitman W.B."/>
            <person name="Anderson I."/>
            <person name="Woyke T."/>
        </authorList>
    </citation>
    <scope>NUCLEOTIDE SEQUENCE [LARGE SCALE GENOMIC DNA]</scope>
    <source>
        <strain evidence="11">ATCC BAA-1072 / DSM 3721 / NBRC 107634 / OCM 161 / Z-7303</strain>
    </source>
</reference>
<evidence type="ECO:0000256" key="2">
    <source>
        <dbReference type="ARBA" id="ARBA00022763"/>
    </source>
</evidence>
<dbReference type="PROSITE" id="PS50164">
    <property type="entry name" value="GIY_YIG"/>
    <property type="match status" value="1"/>
</dbReference>
<comment type="subunit">
    <text evidence="6">Interacts with UvrB in an incision complex.</text>
</comment>
<dbReference type="InterPro" id="IPR038476">
    <property type="entry name" value="UvrC_RNase_H_dom_sf"/>
</dbReference>
<keyword evidence="4 6" id="KW-0267">Excision nuclease</keyword>
<dbReference type="SUPFAM" id="SSF46600">
    <property type="entry name" value="C-terminal UvrC-binding domain of UvrB"/>
    <property type="match status" value="1"/>
</dbReference>